<keyword evidence="4" id="KW-1185">Reference proteome</keyword>
<sequence length="359" mass="40461">MIRYTALRPLAAAFKAHPRPYPQPNISIRNFTHSVTGSTRPMVPIRLNRPTHIQDALFKTSTIQLVGINMTGDALKKEREEHRQQKLKADPEHVTTTSSVRKIFESSQTRKQVPNVSEEEGDMLKGIRADLKAVKEAFALDEVPPEVFWIGMAGLTPYIVTSISTLYLAWDMNYAREMGTGYLVDPQTAEALLHLLEPVQIGLGAIILSFLGAVHWGLEMAEYGGKHPYRRYTIGIIAPALAWPTILLPLDYAMLTQFIGFVGMYFMDAQACAMGWTPNWYSTYRFILTFVVGACIIMTLIGRGQIGDAITPAVGARRHLEEIRQVQREHVKREEEERSSRMGKDEKVKESKEQSQNEG</sequence>
<proteinExistence type="predicted"/>
<name>A0A5J5F299_9PEZI</name>
<dbReference type="EMBL" id="VXIS01000048">
    <property type="protein sequence ID" value="KAA8910257.1"/>
    <property type="molecule type" value="Genomic_DNA"/>
</dbReference>
<feature type="transmembrane region" description="Helical" evidence="2">
    <location>
        <begin position="191"/>
        <end position="212"/>
    </location>
</feature>
<dbReference type="InParanoid" id="A0A5J5F299"/>
<keyword evidence="2" id="KW-1133">Transmembrane helix</keyword>
<dbReference type="PANTHER" id="PTHR15887:SF1">
    <property type="entry name" value="TRANSMEMBRANE PROTEIN 69"/>
    <property type="match status" value="1"/>
</dbReference>
<gene>
    <name evidence="3" type="ORF">FN846DRAFT_939608</name>
</gene>
<keyword evidence="2" id="KW-0812">Transmembrane</keyword>
<comment type="caution">
    <text evidence="3">The sequence shown here is derived from an EMBL/GenBank/DDBJ whole genome shotgun (WGS) entry which is preliminary data.</text>
</comment>
<organism evidence="3 4">
    <name type="scientific">Sphaerosporella brunnea</name>
    <dbReference type="NCBI Taxonomy" id="1250544"/>
    <lineage>
        <taxon>Eukaryota</taxon>
        <taxon>Fungi</taxon>
        <taxon>Dikarya</taxon>
        <taxon>Ascomycota</taxon>
        <taxon>Pezizomycotina</taxon>
        <taxon>Pezizomycetes</taxon>
        <taxon>Pezizales</taxon>
        <taxon>Pyronemataceae</taxon>
        <taxon>Sphaerosporella</taxon>
    </lineage>
</organism>
<feature type="transmembrane region" description="Helical" evidence="2">
    <location>
        <begin position="232"/>
        <end position="251"/>
    </location>
</feature>
<protein>
    <recommendedName>
        <fullName evidence="5">Mitochondrial inner membrane protein 1</fullName>
    </recommendedName>
</protein>
<evidence type="ECO:0000256" key="2">
    <source>
        <dbReference type="SAM" id="Phobius"/>
    </source>
</evidence>
<dbReference type="OrthoDB" id="194289at2759"/>
<feature type="region of interest" description="Disordered" evidence="1">
    <location>
        <begin position="325"/>
        <end position="359"/>
    </location>
</feature>
<feature type="transmembrane region" description="Helical" evidence="2">
    <location>
        <begin position="283"/>
        <end position="301"/>
    </location>
</feature>
<evidence type="ECO:0000313" key="4">
    <source>
        <dbReference type="Proteomes" id="UP000326924"/>
    </source>
</evidence>
<dbReference type="Proteomes" id="UP000326924">
    <property type="component" value="Unassembled WGS sequence"/>
</dbReference>
<accession>A0A5J5F299</accession>
<reference evidence="3 4" key="1">
    <citation type="submission" date="2019-09" db="EMBL/GenBank/DDBJ databases">
        <title>Draft genome of the ectomycorrhizal ascomycete Sphaerosporella brunnea.</title>
        <authorList>
            <consortium name="DOE Joint Genome Institute"/>
            <person name="Benucci G.M."/>
            <person name="Marozzi G."/>
            <person name="Antonielli L."/>
            <person name="Sanchez S."/>
            <person name="Marco P."/>
            <person name="Wang X."/>
            <person name="Falini L.B."/>
            <person name="Barry K."/>
            <person name="Haridas S."/>
            <person name="Lipzen A."/>
            <person name="Labutti K."/>
            <person name="Grigoriev I.V."/>
            <person name="Murat C."/>
            <person name="Martin F."/>
            <person name="Albertini E."/>
            <person name="Donnini D."/>
            <person name="Bonito G."/>
        </authorList>
    </citation>
    <scope>NUCLEOTIDE SEQUENCE [LARGE SCALE GENOMIC DNA]</scope>
    <source>
        <strain evidence="3 4">Sb_GMNB300</strain>
    </source>
</reference>
<evidence type="ECO:0000313" key="3">
    <source>
        <dbReference type="EMBL" id="KAA8910257.1"/>
    </source>
</evidence>
<evidence type="ECO:0008006" key="5">
    <source>
        <dbReference type="Google" id="ProtNLM"/>
    </source>
</evidence>
<dbReference type="Pfam" id="PF11911">
    <property type="entry name" value="DUF3429"/>
    <property type="match status" value="1"/>
</dbReference>
<dbReference type="PANTHER" id="PTHR15887">
    <property type="entry name" value="TRANSMEMBRANE PROTEIN 69"/>
    <property type="match status" value="1"/>
</dbReference>
<dbReference type="AlphaFoldDB" id="A0A5J5F299"/>
<feature type="transmembrane region" description="Helical" evidence="2">
    <location>
        <begin position="147"/>
        <end position="170"/>
    </location>
</feature>
<evidence type="ECO:0000256" key="1">
    <source>
        <dbReference type="SAM" id="MobiDB-lite"/>
    </source>
</evidence>
<dbReference type="InterPro" id="IPR021836">
    <property type="entry name" value="DUF3429"/>
</dbReference>
<keyword evidence="2" id="KW-0472">Membrane</keyword>